<proteinExistence type="predicted"/>
<name>A0A3N2PY00_SODAK</name>
<protein>
    <submittedName>
        <fullName evidence="1">Uncharacterized protein</fullName>
    </submittedName>
</protein>
<dbReference type="AlphaFoldDB" id="A0A3N2PY00"/>
<organism evidence="1 2">
    <name type="scientific">Sodiomyces alkalinus (strain CBS 110278 / VKM F-3762 / F11)</name>
    <name type="common">Alkaliphilic filamentous fungus</name>
    <dbReference type="NCBI Taxonomy" id="1314773"/>
    <lineage>
        <taxon>Eukaryota</taxon>
        <taxon>Fungi</taxon>
        <taxon>Dikarya</taxon>
        <taxon>Ascomycota</taxon>
        <taxon>Pezizomycotina</taxon>
        <taxon>Sordariomycetes</taxon>
        <taxon>Hypocreomycetidae</taxon>
        <taxon>Glomerellales</taxon>
        <taxon>Plectosphaerellaceae</taxon>
        <taxon>Sodiomyces</taxon>
    </lineage>
</organism>
<sequence length="75" mass="8317">MRNNTSLTLRTDEICGTTIDGQRFTGNDLLPQPPTALLNKIRRSTRDSGAAEGSLRLYPPRTPVVTQTPIHFLKP</sequence>
<reference evidence="1 2" key="1">
    <citation type="journal article" date="2018" name="Mol. Ecol.">
        <title>The obligate alkalophilic soda-lake fungus Sodiomyces alkalinus has shifted to a protein diet.</title>
        <authorList>
            <person name="Grum-Grzhimaylo A.A."/>
            <person name="Falkoski D.L."/>
            <person name="van den Heuvel J."/>
            <person name="Valero-Jimenez C.A."/>
            <person name="Min B."/>
            <person name="Choi I.G."/>
            <person name="Lipzen A."/>
            <person name="Daum C.G."/>
            <person name="Aanen D.K."/>
            <person name="Tsang A."/>
            <person name="Henrissat B."/>
            <person name="Bilanenko E.N."/>
            <person name="de Vries R.P."/>
            <person name="van Kan J.A.L."/>
            <person name="Grigoriev I.V."/>
            <person name="Debets A.J.M."/>
        </authorList>
    </citation>
    <scope>NUCLEOTIDE SEQUENCE [LARGE SCALE GENOMIC DNA]</scope>
    <source>
        <strain evidence="1 2">F11</strain>
    </source>
</reference>
<evidence type="ECO:0000313" key="2">
    <source>
        <dbReference type="Proteomes" id="UP000272025"/>
    </source>
</evidence>
<dbReference type="Proteomes" id="UP000272025">
    <property type="component" value="Unassembled WGS sequence"/>
</dbReference>
<evidence type="ECO:0000313" key="1">
    <source>
        <dbReference type="EMBL" id="ROT39413.1"/>
    </source>
</evidence>
<accession>A0A3N2PY00</accession>
<dbReference type="GeneID" id="39582652"/>
<dbReference type="EMBL" id="ML119054">
    <property type="protein sequence ID" value="ROT39413.1"/>
    <property type="molecule type" value="Genomic_DNA"/>
</dbReference>
<dbReference type="RefSeq" id="XP_028467219.1">
    <property type="nucleotide sequence ID" value="XM_028614174.1"/>
</dbReference>
<keyword evidence="2" id="KW-1185">Reference proteome</keyword>
<gene>
    <name evidence="1" type="ORF">SODALDRAFT_359321</name>
</gene>